<reference evidence="1" key="1">
    <citation type="submission" date="2020-05" db="EMBL/GenBank/DDBJ databases">
        <authorList>
            <person name="Chiriac C."/>
            <person name="Salcher M."/>
            <person name="Ghai R."/>
            <person name="Kavagutti S V."/>
        </authorList>
    </citation>
    <scope>NUCLEOTIDE SEQUENCE</scope>
</reference>
<gene>
    <name evidence="1" type="ORF">UFOVP173_5</name>
</gene>
<dbReference type="EMBL" id="LR798217">
    <property type="protein sequence ID" value="CAB5194545.1"/>
    <property type="molecule type" value="Genomic_DNA"/>
</dbReference>
<sequence>MSETLFDQYPEWVGMPEFVQEKKAPFKEVIVRFETEDDFIEFQQLINQKMTLKTKSIWHPFKSHWGLEKKVYKDAA</sequence>
<organism evidence="1">
    <name type="scientific">uncultured Caudovirales phage</name>
    <dbReference type="NCBI Taxonomy" id="2100421"/>
    <lineage>
        <taxon>Viruses</taxon>
        <taxon>Duplodnaviria</taxon>
        <taxon>Heunggongvirae</taxon>
        <taxon>Uroviricota</taxon>
        <taxon>Caudoviricetes</taxon>
        <taxon>Peduoviridae</taxon>
        <taxon>Maltschvirus</taxon>
        <taxon>Maltschvirus maltsch</taxon>
    </lineage>
</organism>
<name>A0A6J7WAN8_9CAUD</name>
<evidence type="ECO:0000313" key="1">
    <source>
        <dbReference type="EMBL" id="CAB5194545.1"/>
    </source>
</evidence>
<accession>A0A6J7WAN8</accession>
<protein>
    <submittedName>
        <fullName evidence="1">Uncharacterized protein</fullName>
    </submittedName>
</protein>
<proteinExistence type="predicted"/>